<dbReference type="GO" id="GO:0005524">
    <property type="term" value="F:ATP binding"/>
    <property type="evidence" value="ECO:0007669"/>
    <property type="project" value="UniProtKB-KW"/>
</dbReference>
<dbReference type="InterPro" id="IPR036181">
    <property type="entry name" value="MIT_dom_sf"/>
</dbReference>
<evidence type="ECO:0000313" key="8">
    <source>
        <dbReference type="Proteomes" id="UP000078546"/>
    </source>
</evidence>
<feature type="domain" description="MIT" evidence="5">
    <location>
        <begin position="52"/>
        <end position="129"/>
    </location>
</feature>
<dbReference type="EMBL" id="FLQU01000500">
    <property type="protein sequence ID" value="SBS86521.1"/>
    <property type="molecule type" value="Genomic_DNA"/>
</dbReference>
<sequence>MSYTSHRIVSALRIVVLFRNLSSRSNSLTLFTYSLQHVNLPFCTYDNVEMDSEETINLAVKYAKDAVIEDEKKNYKDALNLYIQSLQYFNFFCKYEKNSNIRELILKKMEIYMTRAENLKEMLNKKEIIETKEKVGNPEDIKENMKKQIKDFILNKDKNVKWSDVCGLETAKEVLREAIIFPLKFPKLFNSSVLPYKGILLYGPPGTGKTFLALACSNECNMNFFNVSSSDIVSKYQGESEKYIKCLFDTAKEYSPAIIFIDEIDSLCGSRTDGENESTRRIKTEFLINMSGLNNYENNIIVMGATNTPWSLDSGFRRRFEKRIYIPLPNLYGRMKIFEKYINKGENNNQMDDKNVGSTTTTSCIGKEDIKHFATITENYTGADIDIICRDAIYMPVKKCLLSKFFKQVKKNNKTYYTPCSPGDNDPTKVEKNVMSLNENELLLPPLTVMDFKTAILNAKPSLSLDDLKRYDEWTKQYGMNGT</sequence>
<reference evidence="7" key="2">
    <citation type="submission" date="2016-05" db="EMBL/GenBank/DDBJ databases">
        <authorList>
            <person name="Lavstsen T."/>
            <person name="Jespersen J.S."/>
        </authorList>
    </citation>
    <scope>NUCLEOTIDE SEQUENCE [LARGE SCALE GENOMIC DNA]</scope>
</reference>
<gene>
    <name evidence="7" type="ORF">POVCU1_034750</name>
    <name evidence="6" type="ORF">POVCU2_0037650</name>
</gene>
<evidence type="ECO:0000313" key="7">
    <source>
        <dbReference type="EMBL" id="SBS96955.1"/>
    </source>
</evidence>
<evidence type="ECO:0000256" key="2">
    <source>
        <dbReference type="ARBA" id="ARBA00022741"/>
    </source>
</evidence>
<dbReference type="Pfam" id="PF00004">
    <property type="entry name" value="AAA"/>
    <property type="match status" value="1"/>
</dbReference>
<dbReference type="FunFam" id="1.10.8.60:FF:000126">
    <property type="entry name" value="Vacuolar protein sorting-associated protein 4"/>
    <property type="match status" value="1"/>
</dbReference>
<keyword evidence="2" id="KW-0547">Nucleotide-binding</keyword>
<dbReference type="Gene3D" id="1.20.58.80">
    <property type="entry name" value="Phosphotransferase system, lactose/cellobiose-type IIA subunit"/>
    <property type="match status" value="1"/>
</dbReference>
<proteinExistence type="predicted"/>
<dbReference type="GO" id="GO:0016020">
    <property type="term" value="C:membrane"/>
    <property type="evidence" value="ECO:0007669"/>
    <property type="project" value="UniProtKB-SubCell"/>
</dbReference>
<accession>A0A1A8WX61</accession>
<dbReference type="Proteomes" id="UP000078546">
    <property type="component" value="Unassembled WGS sequence"/>
</dbReference>
<name>A0A1A8WX61_PLAOA</name>
<dbReference type="GO" id="GO:0007033">
    <property type="term" value="P:vacuole organization"/>
    <property type="evidence" value="ECO:0007669"/>
    <property type="project" value="TreeGrafter"/>
</dbReference>
<dbReference type="InterPro" id="IPR050304">
    <property type="entry name" value="MT-severing_AAA_ATPase"/>
</dbReference>
<evidence type="ECO:0000313" key="6">
    <source>
        <dbReference type="EMBL" id="SBS86521.1"/>
    </source>
</evidence>
<evidence type="ECO:0000256" key="3">
    <source>
        <dbReference type="ARBA" id="ARBA00022840"/>
    </source>
</evidence>
<dbReference type="Pfam" id="PF09336">
    <property type="entry name" value="Vps4_C"/>
    <property type="match status" value="1"/>
</dbReference>
<dbReference type="SMART" id="SM00382">
    <property type="entry name" value="AAA"/>
    <property type="match status" value="1"/>
</dbReference>
<dbReference type="PANTHER" id="PTHR23074:SF83">
    <property type="entry name" value="VACUOLAR PROTEIN SORTING-ASSOCIATED PROTEIN 4A"/>
    <property type="match status" value="1"/>
</dbReference>
<evidence type="ECO:0000313" key="9">
    <source>
        <dbReference type="Proteomes" id="UP000078560"/>
    </source>
</evidence>
<dbReference type="InterPro" id="IPR003959">
    <property type="entry name" value="ATPase_AAA_core"/>
</dbReference>
<dbReference type="FunFam" id="3.40.50.300:FF:001003">
    <property type="entry name" value="Vacuolar protein sorting-associated protein 4"/>
    <property type="match status" value="1"/>
</dbReference>
<dbReference type="CDD" id="cd02656">
    <property type="entry name" value="MIT"/>
    <property type="match status" value="1"/>
</dbReference>
<dbReference type="InterPro" id="IPR007330">
    <property type="entry name" value="MIT_dom"/>
</dbReference>
<dbReference type="GO" id="GO:0016887">
    <property type="term" value="F:ATP hydrolysis activity"/>
    <property type="evidence" value="ECO:0007669"/>
    <property type="project" value="InterPro"/>
</dbReference>
<dbReference type="AlphaFoldDB" id="A0A1A8WX61"/>
<dbReference type="Gene3D" id="1.10.8.60">
    <property type="match status" value="1"/>
</dbReference>
<dbReference type="Pfam" id="PF04212">
    <property type="entry name" value="MIT"/>
    <property type="match status" value="1"/>
</dbReference>
<evidence type="ECO:0000256" key="1">
    <source>
        <dbReference type="ARBA" id="ARBA00004370"/>
    </source>
</evidence>
<dbReference type="InterPro" id="IPR041569">
    <property type="entry name" value="AAA_lid_3"/>
</dbReference>
<reference evidence="8 9" key="1">
    <citation type="submission" date="2016-05" db="EMBL/GenBank/DDBJ databases">
        <authorList>
            <person name="Naeem Raeece"/>
        </authorList>
    </citation>
    <scope>NUCLEOTIDE SEQUENCE [LARGE SCALE GENOMIC DNA]</scope>
</reference>
<organism evidence="7 8">
    <name type="scientific">Plasmodium ovale curtisi</name>
    <dbReference type="NCBI Taxonomy" id="864141"/>
    <lineage>
        <taxon>Eukaryota</taxon>
        <taxon>Sar</taxon>
        <taxon>Alveolata</taxon>
        <taxon>Apicomplexa</taxon>
        <taxon>Aconoidasida</taxon>
        <taxon>Haemosporida</taxon>
        <taxon>Plasmodiidae</taxon>
        <taxon>Plasmodium</taxon>
        <taxon>Plasmodium (Plasmodium)</taxon>
    </lineage>
</organism>
<dbReference type="InterPro" id="IPR015415">
    <property type="entry name" value="Spast_Vps4_C"/>
</dbReference>
<dbReference type="Gene3D" id="3.40.50.300">
    <property type="entry name" value="P-loop containing nucleotide triphosphate hydrolases"/>
    <property type="match status" value="1"/>
</dbReference>
<dbReference type="InterPro" id="IPR003593">
    <property type="entry name" value="AAA+_ATPase"/>
</dbReference>
<dbReference type="PANTHER" id="PTHR23074">
    <property type="entry name" value="AAA DOMAIN-CONTAINING"/>
    <property type="match status" value="1"/>
</dbReference>
<keyword evidence="3" id="KW-0067">ATP-binding</keyword>
<dbReference type="SMART" id="SM00745">
    <property type="entry name" value="MIT"/>
    <property type="match status" value="1"/>
</dbReference>
<evidence type="ECO:0000259" key="5">
    <source>
        <dbReference type="SMART" id="SM00745"/>
    </source>
</evidence>
<dbReference type="InterPro" id="IPR027417">
    <property type="entry name" value="P-loop_NTPase"/>
</dbReference>
<comment type="subcellular location">
    <subcellularLocation>
        <location evidence="1">Membrane</location>
    </subcellularLocation>
</comment>
<dbReference type="Proteomes" id="UP000078560">
    <property type="component" value="Unassembled WGS sequence"/>
</dbReference>
<dbReference type="GO" id="GO:0016197">
    <property type="term" value="P:endosomal transport"/>
    <property type="evidence" value="ECO:0007669"/>
    <property type="project" value="TreeGrafter"/>
</dbReference>
<dbReference type="SUPFAM" id="SSF116846">
    <property type="entry name" value="MIT domain"/>
    <property type="match status" value="1"/>
</dbReference>
<dbReference type="SUPFAM" id="SSF52540">
    <property type="entry name" value="P-loop containing nucleoside triphosphate hydrolases"/>
    <property type="match status" value="1"/>
</dbReference>
<dbReference type="EMBL" id="FLQV01000640">
    <property type="protein sequence ID" value="SBS96955.1"/>
    <property type="molecule type" value="Genomic_DNA"/>
</dbReference>
<feature type="domain" description="AAA+ ATPase" evidence="4">
    <location>
        <begin position="195"/>
        <end position="330"/>
    </location>
</feature>
<evidence type="ECO:0000259" key="4">
    <source>
        <dbReference type="SMART" id="SM00382"/>
    </source>
</evidence>
<protein>
    <submittedName>
        <fullName evidence="7">Vacuolar protein sorting-associated protein 4, putative (VPS4)</fullName>
    </submittedName>
</protein>
<dbReference type="Pfam" id="PF17862">
    <property type="entry name" value="AAA_lid_3"/>
    <property type="match status" value="1"/>
</dbReference>